<feature type="domain" description="C-type lectin" evidence="2">
    <location>
        <begin position="93"/>
        <end position="223"/>
    </location>
</feature>
<feature type="signal peptide" evidence="1">
    <location>
        <begin position="1"/>
        <end position="23"/>
    </location>
</feature>
<gene>
    <name evidence="3" type="primary">Acey_s0004.g1882</name>
    <name evidence="3" type="ORF">Y032_0004g1882</name>
</gene>
<dbReference type="InterPro" id="IPR016187">
    <property type="entry name" value="CTDL_fold"/>
</dbReference>
<dbReference type="InterPro" id="IPR016186">
    <property type="entry name" value="C-type_lectin-like/link_sf"/>
</dbReference>
<evidence type="ECO:0000313" key="3">
    <source>
        <dbReference type="EMBL" id="EYC30976.1"/>
    </source>
</evidence>
<keyword evidence="4" id="KW-1185">Reference proteome</keyword>
<evidence type="ECO:0000313" key="4">
    <source>
        <dbReference type="Proteomes" id="UP000024635"/>
    </source>
</evidence>
<protein>
    <recommendedName>
        <fullName evidence="2">C-type lectin domain-containing protein</fullName>
    </recommendedName>
</protein>
<dbReference type="Gene3D" id="3.10.100.10">
    <property type="entry name" value="Mannose-Binding Protein A, subunit A"/>
    <property type="match status" value="1"/>
</dbReference>
<dbReference type="InterPro" id="IPR001304">
    <property type="entry name" value="C-type_lectin-like"/>
</dbReference>
<sequence length="236" mass="26775">MQQRLVMLFKAVSVFCLLFSAVSFPIRNENSCDCSCPGEDLNATVASVTEEPCDCSCDDPVFLIFVDANEVIDDNQTLEVNQSEPCPEGWKTFGSSCYYVETERLVYHEAEANCNEKGAELFAADSLAEWFEVMDFAPSFSWSWTAIFVEDDEVQWRGALDACELAQCTAFPYFRNWLWKPFSSEANGFSNDSRCAAHFNMNLDYCNYVRFYSCSSRYFSICKKNLASTADQPLLS</sequence>
<accession>A0A016VUI3</accession>
<dbReference type="SUPFAM" id="SSF56436">
    <property type="entry name" value="C-type lectin-like"/>
    <property type="match status" value="1"/>
</dbReference>
<dbReference type="AlphaFoldDB" id="A0A016VUI3"/>
<keyword evidence="1" id="KW-0732">Signal</keyword>
<dbReference type="OrthoDB" id="6250301at2759"/>
<dbReference type="Proteomes" id="UP000024635">
    <property type="component" value="Unassembled WGS sequence"/>
</dbReference>
<evidence type="ECO:0000259" key="2">
    <source>
        <dbReference type="PROSITE" id="PS50041"/>
    </source>
</evidence>
<reference evidence="4" key="1">
    <citation type="journal article" date="2015" name="Nat. Genet.">
        <title>The genome and transcriptome of the zoonotic hookworm Ancylostoma ceylanicum identify infection-specific gene families.</title>
        <authorList>
            <person name="Schwarz E.M."/>
            <person name="Hu Y."/>
            <person name="Antoshechkin I."/>
            <person name="Miller M.M."/>
            <person name="Sternberg P.W."/>
            <person name="Aroian R.V."/>
        </authorList>
    </citation>
    <scope>NUCLEOTIDE SEQUENCE</scope>
    <source>
        <strain evidence="4">HY135</strain>
    </source>
</reference>
<name>A0A016VUI3_9BILA</name>
<feature type="chain" id="PRO_5001489932" description="C-type lectin domain-containing protein" evidence="1">
    <location>
        <begin position="24"/>
        <end position="236"/>
    </location>
</feature>
<comment type="caution">
    <text evidence="3">The sequence shown here is derived from an EMBL/GenBank/DDBJ whole genome shotgun (WGS) entry which is preliminary data.</text>
</comment>
<dbReference type="EMBL" id="JARK01001340">
    <property type="protein sequence ID" value="EYC30976.1"/>
    <property type="molecule type" value="Genomic_DNA"/>
</dbReference>
<proteinExistence type="predicted"/>
<evidence type="ECO:0000256" key="1">
    <source>
        <dbReference type="SAM" id="SignalP"/>
    </source>
</evidence>
<dbReference type="PROSITE" id="PS50041">
    <property type="entry name" value="C_TYPE_LECTIN_2"/>
    <property type="match status" value="1"/>
</dbReference>
<dbReference type="SMART" id="SM00034">
    <property type="entry name" value="CLECT"/>
    <property type="match status" value="1"/>
</dbReference>
<organism evidence="3 4">
    <name type="scientific">Ancylostoma ceylanicum</name>
    <dbReference type="NCBI Taxonomy" id="53326"/>
    <lineage>
        <taxon>Eukaryota</taxon>
        <taxon>Metazoa</taxon>
        <taxon>Ecdysozoa</taxon>
        <taxon>Nematoda</taxon>
        <taxon>Chromadorea</taxon>
        <taxon>Rhabditida</taxon>
        <taxon>Rhabditina</taxon>
        <taxon>Rhabditomorpha</taxon>
        <taxon>Strongyloidea</taxon>
        <taxon>Ancylostomatidae</taxon>
        <taxon>Ancylostomatinae</taxon>
        <taxon>Ancylostoma</taxon>
    </lineage>
</organism>